<keyword evidence="1" id="KW-1133">Transmembrane helix</keyword>
<dbReference type="EMBL" id="JAUTAL010000001">
    <property type="protein sequence ID" value="MDQ1096503.1"/>
    <property type="molecule type" value="Genomic_DNA"/>
</dbReference>
<reference evidence="2 3" key="1">
    <citation type="submission" date="2023-07" db="EMBL/GenBank/DDBJ databases">
        <title>Functional and genomic diversity of the sorghum phyllosphere microbiome.</title>
        <authorList>
            <person name="Shade A."/>
        </authorList>
    </citation>
    <scope>NUCLEOTIDE SEQUENCE [LARGE SCALE GENOMIC DNA]</scope>
    <source>
        <strain evidence="2 3">SORGH_AS_1064</strain>
    </source>
</reference>
<organism evidence="2 3">
    <name type="scientific">Chryseobacterium camelliae</name>
    <dbReference type="NCBI Taxonomy" id="1265445"/>
    <lineage>
        <taxon>Bacteria</taxon>
        <taxon>Pseudomonadati</taxon>
        <taxon>Bacteroidota</taxon>
        <taxon>Flavobacteriia</taxon>
        <taxon>Flavobacteriales</taxon>
        <taxon>Weeksellaceae</taxon>
        <taxon>Chryseobacterium group</taxon>
        <taxon>Chryseobacterium</taxon>
    </lineage>
</organism>
<dbReference type="Proteomes" id="UP001225072">
    <property type="component" value="Unassembled WGS sequence"/>
</dbReference>
<evidence type="ECO:0000313" key="2">
    <source>
        <dbReference type="EMBL" id="MDQ1096503.1"/>
    </source>
</evidence>
<accession>A0ABU0THH5</accession>
<name>A0ABU0THH5_9FLAO</name>
<feature type="transmembrane region" description="Helical" evidence="1">
    <location>
        <begin position="24"/>
        <end position="46"/>
    </location>
</feature>
<gene>
    <name evidence="2" type="ORF">QE404_001650</name>
</gene>
<protein>
    <submittedName>
        <fullName evidence="2">Uncharacterized protein</fullName>
    </submittedName>
</protein>
<keyword evidence="1" id="KW-0472">Membrane</keyword>
<comment type="caution">
    <text evidence="2">The sequence shown here is derived from an EMBL/GenBank/DDBJ whole genome shotgun (WGS) entry which is preliminary data.</text>
</comment>
<evidence type="ECO:0000256" key="1">
    <source>
        <dbReference type="SAM" id="Phobius"/>
    </source>
</evidence>
<evidence type="ECO:0000313" key="3">
    <source>
        <dbReference type="Proteomes" id="UP001225072"/>
    </source>
</evidence>
<keyword evidence="3" id="KW-1185">Reference proteome</keyword>
<keyword evidence="1" id="KW-0812">Transmembrane</keyword>
<sequence>MIIPMQDIKPFHIDPSTLQCISDILMIIAVPVVIVIITQLIHSLSIRKKLKI</sequence>
<proteinExistence type="predicted"/>